<keyword evidence="3" id="KW-1185">Reference proteome</keyword>
<dbReference type="RefSeq" id="WP_048832215.1">
    <property type="nucleotide sequence ID" value="NZ_JBEZAH010000002.1"/>
</dbReference>
<evidence type="ECO:0000313" key="3">
    <source>
        <dbReference type="Proteomes" id="UP000037020"/>
    </source>
</evidence>
<dbReference type="Pfam" id="PF19493">
    <property type="entry name" value="Trypco1"/>
    <property type="match status" value="1"/>
</dbReference>
<protein>
    <recommendedName>
        <fullName evidence="1">Trypsin-co-occurring domain-containing protein</fullName>
    </recommendedName>
</protein>
<organism evidence="2 3">
    <name type="scientific">Streptomyces varsoviensis</name>
    <dbReference type="NCBI Taxonomy" id="67373"/>
    <lineage>
        <taxon>Bacteria</taxon>
        <taxon>Bacillati</taxon>
        <taxon>Actinomycetota</taxon>
        <taxon>Actinomycetes</taxon>
        <taxon>Kitasatosporales</taxon>
        <taxon>Streptomycetaceae</taxon>
        <taxon>Streptomyces</taxon>
    </lineage>
</organism>
<dbReference type="Proteomes" id="UP000037020">
    <property type="component" value="Unassembled WGS sequence"/>
</dbReference>
<dbReference type="EMBL" id="LGUT01001967">
    <property type="protein sequence ID" value="KOG87913.1"/>
    <property type="molecule type" value="Genomic_DNA"/>
</dbReference>
<evidence type="ECO:0000313" key="2">
    <source>
        <dbReference type="EMBL" id="KOG87913.1"/>
    </source>
</evidence>
<feature type="domain" description="Trypsin-co-occurring" evidence="1">
    <location>
        <begin position="10"/>
        <end position="104"/>
    </location>
</feature>
<evidence type="ECO:0000259" key="1">
    <source>
        <dbReference type="Pfam" id="PF19493"/>
    </source>
</evidence>
<accession>A0ABR5J3G4</accession>
<sequence length="121" mass="12208">MADAIKQVVLPDGTPVWARISLAEGAGGKYTETWSGDAVAARVEGLNELVRGVAGSLREATRRARPDEVAVEFGIELTGGAGKVFSLLANGEAKAAINVTLTWKGGTLAAPDGATGGSDGA</sequence>
<name>A0ABR5J3G4_9ACTN</name>
<dbReference type="NCBIfam" id="NF041216">
    <property type="entry name" value="CU044_2847_fam"/>
    <property type="match status" value="1"/>
</dbReference>
<proteinExistence type="predicted"/>
<gene>
    <name evidence="2" type="ORF">ADK38_22765</name>
</gene>
<reference evidence="2 3" key="1">
    <citation type="submission" date="2015-07" db="EMBL/GenBank/DDBJ databases">
        <authorList>
            <person name="Ju K.-S."/>
            <person name="Doroghazi J.R."/>
            <person name="Metcalf W.W."/>
        </authorList>
    </citation>
    <scope>NUCLEOTIDE SEQUENCE [LARGE SCALE GENOMIC DNA]</scope>
    <source>
        <strain evidence="2 3">NRRL B-3589</strain>
    </source>
</reference>
<comment type="caution">
    <text evidence="2">The sequence shown here is derived from an EMBL/GenBank/DDBJ whole genome shotgun (WGS) entry which is preliminary data.</text>
</comment>
<dbReference type="InterPro" id="IPR045794">
    <property type="entry name" value="Trypco1"/>
</dbReference>